<evidence type="ECO:0000256" key="2">
    <source>
        <dbReference type="ARBA" id="ARBA00022703"/>
    </source>
</evidence>
<feature type="compositionally biased region" description="Polar residues" evidence="3">
    <location>
        <begin position="469"/>
        <end position="480"/>
    </location>
</feature>
<feature type="compositionally biased region" description="Low complexity" evidence="3">
    <location>
        <begin position="499"/>
        <end position="509"/>
    </location>
</feature>
<comment type="similarity">
    <text evidence="1">Belongs to the API5 family.</text>
</comment>
<dbReference type="AlphaFoldDB" id="A0ABD1F035"/>
<gene>
    <name evidence="4" type="ORF">ABEB36_005990</name>
</gene>
<protein>
    <recommendedName>
        <fullName evidence="6">Apoptosis inhibitor 5</fullName>
    </recommendedName>
</protein>
<dbReference type="Gene3D" id="1.25.10.10">
    <property type="entry name" value="Leucine-rich Repeat Variant"/>
    <property type="match status" value="1"/>
</dbReference>
<proteinExistence type="inferred from homology"/>
<accession>A0ABD1F035</accession>
<comment type="caution">
    <text evidence="4">The sequence shown here is derived from an EMBL/GenBank/DDBJ whole genome shotgun (WGS) entry which is preliminary data.</text>
</comment>
<dbReference type="InterPro" id="IPR008383">
    <property type="entry name" value="API5"/>
</dbReference>
<dbReference type="EMBL" id="JBDJPC010000004">
    <property type="protein sequence ID" value="KAL1506666.1"/>
    <property type="molecule type" value="Genomic_DNA"/>
</dbReference>
<dbReference type="Pfam" id="PF05918">
    <property type="entry name" value="API5"/>
    <property type="match status" value="1"/>
</dbReference>
<dbReference type="InterPro" id="IPR011989">
    <property type="entry name" value="ARM-like"/>
</dbReference>
<evidence type="ECO:0000256" key="3">
    <source>
        <dbReference type="SAM" id="MobiDB-lite"/>
    </source>
</evidence>
<reference evidence="4 5" key="1">
    <citation type="submission" date="2024-05" db="EMBL/GenBank/DDBJ databases">
        <title>Genetic variation in Jamaican populations of the coffee berry borer (Hypothenemus hampei).</title>
        <authorList>
            <person name="Errbii M."/>
            <person name="Myrie A."/>
        </authorList>
    </citation>
    <scope>NUCLEOTIDE SEQUENCE [LARGE SCALE GENOMIC DNA]</scope>
    <source>
        <strain evidence="4">JA-Hopewell-2020-01-JO</strain>
        <tissue evidence="4">Whole body</tissue>
    </source>
</reference>
<keyword evidence="2" id="KW-0053">Apoptosis</keyword>
<feature type="region of interest" description="Disordered" evidence="3">
    <location>
        <begin position="469"/>
        <end position="525"/>
    </location>
</feature>
<sequence length="525" mass="59900">MADLVQELYKKYEVLTDAKDKISEHSAEYLECIEATRGGPQEKKLAAQIIWKFFKHFPSYQDQALNALLDLCEDNDPEIVICAMKVLPSLCKDNKEYVTNIASILTQLLQLEEQGYIVACNSLTQVFREDPINSTKGILSNIQLTGEDGLRDKIVHFLYKKLAKITGKNSAELEDLLINQGKKILQDCTSEEFMIIMNYLLTSKLARTPQGPQELIKLVSQKIEIDEPFEPLEEGTHNTDRLVLGMECIISLFNANNDSAKFVNYYCTQVLPQCQKILTLDDGEQLQLRVFQQLALLSAHCGNIENINEVLLQLFEKLKEFMVLPPENVDINNVPDLEFTTVECLLYAFHKLARKHPEFLTNDAERLKDFRVRLQYFARGVQGCKRSLENNFSKKEDLNDADLNKVKLAPIVLNNINTIIKDLFYQPPLYKCNVQLSFKKDNTIMSISANQANTTSGAIKRHVPITFDSTNGTNTKQVRSTKPGEDRRIYQPPTGKFSNTFGNRTNTRGNWRRGSNKVGGRNWRN</sequence>
<evidence type="ECO:0000313" key="5">
    <source>
        <dbReference type="Proteomes" id="UP001566132"/>
    </source>
</evidence>
<organism evidence="4 5">
    <name type="scientific">Hypothenemus hampei</name>
    <name type="common">Coffee berry borer</name>
    <dbReference type="NCBI Taxonomy" id="57062"/>
    <lineage>
        <taxon>Eukaryota</taxon>
        <taxon>Metazoa</taxon>
        <taxon>Ecdysozoa</taxon>
        <taxon>Arthropoda</taxon>
        <taxon>Hexapoda</taxon>
        <taxon>Insecta</taxon>
        <taxon>Pterygota</taxon>
        <taxon>Neoptera</taxon>
        <taxon>Endopterygota</taxon>
        <taxon>Coleoptera</taxon>
        <taxon>Polyphaga</taxon>
        <taxon>Cucujiformia</taxon>
        <taxon>Curculionidae</taxon>
        <taxon>Scolytinae</taxon>
        <taxon>Hypothenemus</taxon>
    </lineage>
</organism>
<dbReference type="GO" id="GO:0006915">
    <property type="term" value="P:apoptotic process"/>
    <property type="evidence" value="ECO:0007669"/>
    <property type="project" value="UniProtKB-KW"/>
</dbReference>
<evidence type="ECO:0000313" key="4">
    <source>
        <dbReference type="EMBL" id="KAL1506666.1"/>
    </source>
</evidence>
<evidence type="ECO:0008006" key="6">
    <source>
        <dbReference type="Google" id="ProtNLM"/>
    </source>
</evidence>
<evidence type="ECO:0000256" key="1">
    <source>
        <dbReference type="ARBA" id="ARBA00009515"/>
    </source>
</evidence>
<dbReference type="Proteomes" id="UP001566132">
    <property type="component" value="Unassembled WGS sequence"/>
</dbReference>
<dbReference type="PANTHER" id="PTHR12758">
    <property type="entry name" value="APOPTOSIS INHIBITOR 5-RELATED"/>
    <property type="match status" value="1"/>
</dbReference>
<name>A0ABD1F035_HYPHA</name>
<dbReference type="SUPFAM" id="SSF48371">
    <property type="entry name" value="ARM repeat"/>
    <property type="match status" value="1"/>
</dbReference>
<dbReference type="PANTHER" id="PTHR12758:SF19">
    <property type="entry name" value="APOPTOSIS INHIBITOR 5"/>
    <property type="match status" value="1"/>
</dbReference>
<dbReference type="InterPro" id="IPR016024">
    <property type="entry name" value="ARM-type_fold"/>
</dbReference>
<keyword evidence="5" id="KW-1185">Reference proteome</keyword>